<evidence type="ECO:0000313" key="1">
    <source>
        <dbReference type="EMBL" id="SOD51014.1"/>
    </source>
</evidence>
<dbReference type="RefSeq" id="WP_097120197.1">
    <property type="nucleotide sequence ID" value="NZ_OCND01000001.1"/>
</dbReference>
<protein>
    <submittedName>
        <fullName evidence="1">Uncharacterized protein</fullName>
    </submittedName>
</protein>
<organism evidence="1 2">
    <name type="scientific">Pseudoxanthomonas wuyuanensis</name>
    <dbReference type="NCBI Taxonomy" id="1073196"/>
    <lineage>
        <taxon>Bacteria</taxon>
        <taxon>Pseudomonadati</taxon>
        <taxon>Pseudomonadota</taxon>
        <taxon>Gammaproteobacteria</taxon>
        <taxon>Lysobacterales</taxon>
        <taxon>Lysobacteraceae</taxon>
        <taxon>Pseudoxanthomonas</taxon>
    </lineage>
</organism>
<proteinExistence type="predicted"/>
<name>A0A286CXC6_9GAMM</name>
<evidence type="ECO:0000313" key="2">
    <source>
        <dbReference type="Proteomes" id="UP000219374"/>
    </source>
</evidence>
<dbReference type="AlphaFoldDB" id="A0A286CXC6"/>
<sequence>MNLADASPAPAEQETASASDFTLLEGLYQLTVTGHTDEWEFERLNNAVYERLLSSYGDSDNGPRITQTNAMLD</sequence>
<dbReference type="OrthoDB" id="6042000at2"/>
<dbReference type="EMBL" id="OCND01000001">
    <property type="protein sequence ID" value="SOD51014.1"/>
    <property type="molecule type" value="Genomic_DNA"/>
</dbReference>
<reference evidence="1 2" key="1">
    <citation type="submission" date="2017-09" db="EMBL/GenBank/DDBJ databases">
        <authorList>
            <person name="Ehlers B."/>
            <person name="Leendertz F.H."/>
        </authorList>
    </citation>
    <scope>NUCLEOTIDE SEQUENCE [LARGE SCALE GENOMIC DNA]</scope>
    <source>
        <strain evidence="1 2">CGMCC 1.10978</strain>
    </source>
</reference>
<gene>
    <name evidence="1" type="ORF">SAMN06296416_101406</name>
</gene>
<accession>A0A286CXC6</accession>
<keyword evidence="2" id="KW-1185">Reference proteome</keyword>
<dbReference type="Proteomes" id="UP000219374">
    <property type="component" value="Unassembled WGS sequence"/>
</dbReference>